<feature type="domain" description="WSC" evidence="8">
    <location>
        <begin position="152"/>
        <end position="259"/>
    </location>
</feature>
<feature type="domain" description="WSC" evidence="8">
    <location>
        <begin position="274"/>
        <end position="364"/>
    </location>
</feature>
<name>A0AAD4L9C2_9AGAM</name>
<dbReference type="Pfam" id="PF01822">
    <property type="entry name" value="WSC"/>
    <property type="match status" value="3"/>
</dbReference>
<evidence type="ECO:0000256" key="6">
    <source>
        <dbReference type="ARBA" id="ARBA00023180"/>
    </source>
</evidence>
<keyword evidence="4" id="KW-1133">Transmembrane helix</keyword>
<comment type="subcellular location">
    <subcellularLocation>
        <location evidence="1">Membrane</location>
        <topology evidence="1">Single-pass membrane protein</topology>
    </subcellularLocation>
</comment>
<gene>
    <name evidence="9" type="ORF">EDB92DRAFT_1364784</name>
</gene>
<feature type="domain" description="WSC" evidence="8">
    <location>
        <begin position="35"/>
        <end position="132"/>
    </location>
</feature>
<evidence type="ECO:0000259" key="8">
    <source>
        <dbReference type="PROSITE" id="PS51212"/>
    </source>
</evidence>
<feature type="chain" id="PRO_5041946956" evidence="7">
    <location>
        <begin position="20"/>
        <end position="364"/>
    </location>
</feature>
<evidence type="ECO:0000313" key="9">
    <source>
        <dbReference type="EMBL" id="KAH8985360.1"/>
    </source>
</evidence>
<sequence length="364" mass="38701">MHRLSFLVLASAFSTKVLAALVHPRNLDLPASPPGWKSIICLEDNRAFGLPLFTGAFYADSALTIEKCIAFCDSQPVSYRYMGLTDGFECSCDNFFEYIFESVPGSCNTPCSGNPSEVGGCGGKADLQRLASPYQRINSTFVIPTMVSSVGLWNGLGCYNDSVSARALQVRVDAGQTTVESCVAACQTQGFSLAGVEFGRECWCGSQLQHGSKFFGNSDGIQDGRLRQTPNAPFCNMACQGNPSEICGGPALLNLYNFTGTYPIGASVVTTAGGWTSQGCYSDSVSSRTLERRVDVGSVTVESCVAACQSQSFTIAGLEYAQECWCGNEIKSPGVPISQSACHQVCIGDSTEVCGGPNALQLYR</sequence>
<evidence type="ECO:0000256" key="2">
    <source>
        <dbReference type="ARBA" id="ARBA00022692"/>
    </source>
</evidence>
<organism evidence="9 10">
    <name type="scientific">Lactarius akahatsu</name>
    <dbReference type="NCBI Taxonomy" id="416441"/>
    <lineage>
        <taxon>Eukaryota</taxon>
        <taxon>Fungi</taxon>
        <taxon>Dikarya</taxon>
        <taxon>Basidiomycota</taxon>
        <taxon>Agaricomycotina</taxon>
        <taxon>Agaricomycetes</taxon>
        <taxon>Russulales</taxon>
        <taxon>Russulaceae</taxon>
        <taxon>Lactarius</taxon>
    </lineage>
</organism>
<dbReference type="InterPro" id="IPR002889">
    <property type="entry name" value="WSC_carb-bd"/>
</dbReference>
<evidence type="ECO:0000313" key="10">
    <source>
        <dbReference type="Proteomes" id="UP001201163"/>
    </source>
</evidence>
<proteinExistence type="predicted"/>
<evidence type="ECO:0000256" key="7">
    <source>
        <dbReference type="SAM" id="SignalP"/>
    </source>
</evidence>
<reference evidence="9" key="1">
    <citation type="submission" date="2022-01" db="EMBL/GenBank/DDBJ databases">
        <title>Comparative genomics reveals a dynamic genome evolution in the ectomycorrhizal milk-cap (Lactarius) mushrooms.</title>
        <authorList>
            <consortium name="DOE Joint Genome Institute"/>
            <person name="Lebreton A."/>
            <person name="Tang N."/>
            <person name="Kuo A."/>
            <person name="LaButti K."/>
            <person name="Drula E."/>
            <person name="Barry K."/>
            <person name="Clum A."/>
            <person name="Lipzen A."/>
            <person name="Mousain D."/>
            <person name="Ng V."/>
            <person name="Wang R."/>
            <person name="Wang X."/>
            <person name="Dai Y."/>
            <person name="Henrissat B."/>
            <person name="Grigoriev I.V."/>
            <person name="Guerin-Laguette A."/>
            <person name="Yu F."/>
            <person name="Martin F.M."/>
        </authorList>
    </citation>
    <scope>NUCLEOTIDE SEQUENCE</scope>
    <source>
        <strain evidence="9">QP</strain>
    </source>
</reference>
<protein>
    <submittedName>
        <fullName evidence="9">WSC domain-containing protein</fullName>
    </submittedName>
</protein>
<dbReference type="PROSITE" id="PS51212">
    <property type="entry name" value="WSC"/>
    <property type="match status" value="3"/>
</dbReference>
<dbReference type="PANTHER" id="PTHR24269">
    <property type="entry name" value="KREMEN PROTEIN"/>
    <property type="match status" value="1"/>
</dbReference>
<keyword evidence="5" id="KW-0472">Membrane</keyword>
<dbReference type="EMBL" id="JAKELL010000064">
    <property type="protein sequence ID" value="KAH8985360.1"/>
    <property type="molecule type" value="Genomic_DNA"/>
</dbReference>
<dbReference type="InterPro" id="IPR051836">
    <property type="entry name" value="Kremen_rcpt"/>
</dbReference>
<dbReference type="GO" id="GO:0005886">
    <property type="term" value="C:plasma membrane"/>
    <property type="evidence" value="ECO:0007669"/>
    <property type="project" value="TreeGrafter"/>
</dbReference>
<accession>A0AAD4L9C2</accession>
<evidence type="ECO:0000256" key="4">
    <source>
        <dbReference type="ARBA" id="ARBA00022989"/>
    </source>
</evidence>
<dbReference type="PANTHER" id="PTHR24269:SF16">
    <property type="entry name" value="PROTEIN SLG1"/>
    <property type="match status" value="1"/>
</dbReference>
<evidence type="ECO:0000256" key="3">
    <source>
        <dbReference type="ARBA" id="ARBA00022729"/>
    </source>
</evidence>
<keyword evidence="2" id="KW-0812">Transmembrane</keyword>
<feature type="signal peptide" evidence="7">
    <location>
        <begin position="1"/>
        <end position="19"/>
    </location>
</feature>
<keyword evidence="3 7" id="KW-0732">Signal</keyword>
<comment type="caution">
    <text evidence="9">The sequence shown here is derived from an EMBL/GenBank/DDBJ whole genome shotgun (WGS) entry which is preliminary data.</text>
</comment>
<keyword evidence="10" id="KW-1185">Reference proteome</keyword>
<evidence type="ECO:0000256" key="1">
    <source>
        <dbReference type="ARBA" id="ARBA00004167"/>
    </source>
</evidence>
<dbReference type="AlphaFoldDB" id="A0AAD4L9C2"/>
<dbReference type="Proteomes" id="UP001201163">
    <property type="component" value="Unassembled WGS sequence"/>
</dbReference>
<keyword evidence="6" id="KW-0325">Glycoprotein</keyword>
<dbReference type="SMART" id="SM00321">
    <property type="entry name" value="WSC"/>
    <property type="match status" value="3"/>
</dbReference>
<evidence type="ECO:0000256" key="5">
    <source>
        <dbReference type="ARBA" id="ARBA00023136"/>
    </source>
</evidence>